<evidence type="ECO:0000313" key="2">
    <source>
        <dbReference type="EMBL" id="KAK8018780.1"/>
    </source>
</evidence>
<dbReference type="Pfam" id="PF14087">
    <property type="entry name" value="DUF4267"/>
    <property type="match status" value="1"/>
</dbReference>
<keyword evidence="1" id="KW-0472">Membrane</keyword>
<evidence type="ECO:0000313" key="3">
    <source>
        <dbReference type="Proteomes" id="UP001396898"/>
    </source>
</evidence>
<sequence>MASEILTSCPPYLLDGACMVVGTFLLFTGVLGTFISVPKLAEMYGLGSATPETWALMPAATGRNLGAGIFVWIMTLLGEQKVLGIFLICWTWAGIADMKVLYNHPKGEEANIGVNIRLIAFLGVLGALLISCAP</sequence>
<name>A0ABR1RUY5_9PEZI</name>
<gene>
    <name evidence="2" type="ORF">PG991_007970</name>
</gene>
<reference evidence="2 3" key="1">
    <citation type="submission" date="2023-01" db="EMBL/GenBank/DDBJ databases">
        <title>Analysis of 21 Apiospora genomes using comparative genomics revels a genus with tremendous synthesis potential of carbohydrate active enzymes and secondary metabolites.</title>
        <authorList>
            <person name="Sorensen T."/>
        </authorList>
    </citation>
    <scope>NUCLEOTIDE SEQUENCE [LARGE SCALE GENOMIC DNA]</scope>
    <source>
        <strain evidence="2 3">CBS 20057</strain>
    </source>
</reference>
<organism evidence="2 3">
    <name type="scientific">Apiospora marii</name>
    <dbReference type="NCBI Taxonomy" id="335849"/>
    <lineage>
        <taxon>Eukaryota</taxon>
        <taxon>Fungi</taxon>
        <taxon>Dikarya</taxon>
        <taxon>Ascomycota</taxon>
        <taxon>Pezizomycotina</taxon>
        <taxon>Sordariomycetes</taxon>
        <taxon>Xylariomycetidae</taxon>
        <taxon>Amphisphaeriales</taxon>
        <taxon>Apiosporaceae</taxon>
        <taxon>Apiospora</taxon>
    </lineage>
</organism>
<dbReference type="InterPro" id="IPR025363">
    <property type="entry name" value="DUF4267"/>
</dbReference>
<protein>
    <submittedName>
        <fullName evidence="2">Uncharacterized protein</fullName>
    </submittedName>
</protein>
<evidence type="ECO:0000256" key="1">
    <source>
        <dbReference type="SAM" id="Phobius"/>
    </source>
</evidence>
<comment type="caution">
    <text evidence="2">The sequence shown here is derived from an EMBL/GenBank/DDBJ whole genome shotgun (WGS) entry which is preliminary data.</text>
</comment>
<keyword evidence="1" id="KW-1133">Transmembrane helix</keyword>
<dbReference type="Proteomes" id="UP001396898">
    <property type="component" value="Unassembled WGS sequence"/>
</dbReference>
<feature type="transmembrane region" description="Helical" evidence="1">
    <location>
        <begin position="12"/>
        <end position="35"/>
    </location>
</feature>
<keyword evidence="1" id="KW-0812">Transmembrane</keyword>
<dbReference type="EMBL" id="JAQQWI010000010">
    <property type="protein sequence ID" value="KAK8018780.1"/>
    <property type="molecule type" value="Genomic_DNA"/>
</dbReference>
<feature type="transmembrane region" description="Helical" evidence="1">
    <location>
        <begin position="114"/>
        <end position="133"/>
    </location>
</feature>
<keyword evidence="3" id="KW-1185">Reference proteome</keyword>
<proteinExistence type="predicted"/>
<accession>A0ABR1RUY5</accession>